<dbReference type="EMBL" id="JABANM010034100">
    <property type="protein sequence ID" value="KAF4700188.1"/>
    <property type="molecule type" value="Genomic_DNA"/>
</dbReference>
<feature type="non-terminal residue" evidence="3">
    <location>
        <position position="166"/>
    </location>
</feature>
<evidence type="ECO:0000313" key="5">
    <source>
        <dbReference type="Proteomes" id="UP000574390"/>
    </source>
</evidence>
<feature type="region of interest" description="Disordered" evidence="1">
    <location>
        <begin position="144"/>
        <end position="166"/>
    </location>
</feature>
<dbReference type="Proteomes" id="UP000574390">
    <property type="component" value="Unassembled WGS sequence"/>
</dbReference>
<feature type="non-terminal residue" evidence="3">
    <location>
        <position position="1"/>
    </location>
</feature>
<feature type="compositionally biased region" description="Acidic residues" evidence="1">
    <location>
        <begin position="79"/>
        <end position="93"/>
    </location>
</feature>
<dbReference type="EMBL" id="JABANO010007083">
    <property type="protein sequence ID" value="KAF4750726.1"/>
    <property type="molecule type" value="Genomic_DNA"/>
</dbReference>
<protein>
    <submittedName>
        <fullName evidence="3">Uncharacterized protein</fullName>
    </submittedName>
</protein>
<dbReference type="Proteomes" id="UP000553632">
    <property type="component" value="Unassembled WGS sequence"/>
</dbReference>
<keyword evidence="4" id="KW-1185">Reference proteome</keyword>
<dbReference type="AlphaFoldDB" id="A0A7J6U1W8"/>
<organism evidence="3 4">
    <name type="scientific">Perkinsus olseni</name>
    <name type="common">Perkinsus atlanticus</name>
    <dbReference type="NCBI Taxonomy" id="32597"/>
    <lineage>
        <taxon>Eukaryota</taxon>
        <taxon>Sar</taxon>
        <taxon>Alveolata</taxon>
        <taxon>Perkinsozoa</taxon>
        <taxon>Perkinsea</taxon>
        <taxon>Perkinsida</taxon>
        <taxon>Perkinsidae</taxon>
        <taxon>Perkinsus</taxon>
    </lineage>
</organism>
<sequence length="166" mass="17908">QLDGKRVCEDPLDLRRLPRAAKIIAARSIDFEESELPGLLISTSDLSIDYRDESSGDEEGSEIESAPASESDSSGESGSDIELESDIEPEAPDSEANMNERSVYVGEDSNYCADMSPQLTGDTREATFLDMSPIEGPLQALISTSTLWSPDQSPSVSPAQEHRPNG</sequence>
<feature type="compositionally biased region" description="Polar residues" evidence="1">
    <location>
        <begin position="144"/>
        <end position="158"/>
    </location>
</feature>
<evidence type="ECO:0000313" key="2">
    <source>
        <dbReference type="EMBL" id="KAF4700188.1"/>
    </source>
</evidence>
<evidence type="ECO:0000256" key="1">
    <source>
        <dbReference type="SAM" id="MobiDB-lite"/>
    </source>
</evidence>
<accession>A0A7J6U1W8</accession>
<reference evidence="4 5" key="1">
    <citation type="submission" date="2020-04" db="EMBL/GenBank/DDBJ databases">
        <title>Perkinsus olseni comparative genomics.</title>
        <authorList>
            <person name="Bogema D.R."/>
        </authorList>
    </citation>
    <scope>NUCLEOTIDE SEQUENCE [LARGE SCALE GENOMIC DNA]</scope>
    <source>
        <strain evidence="2">ATCC PRA-205</strain>
        <strain evidence="3 4">ATCC PRA-207</strain>
    </source>
</reference>
<feature type="region of interest" description="Disordered" evidence="1">
    <location>
        <begin position="42"/>
        <end position="105"/>
    </location>
</feature>
<proteinExistence type="predicted"/>
<evidence type="ECO:0000313" key="3">
    <source>
        <dbReference type="EMBL" id="KAF4750726.1"/>
    </source>
</evidence>
<name>A0A7J6U1W8_PEROL</name>
<feature type="compositionally biased region" description="Low complexity" evidence="1">
    <location>
        <begin position="63"/>
        <end position="78"/>
    </location>
</feature>
<gene>
    <name evidence="2" type="ORF">FOZ62_016149</name>
    <name evidence="3" type="ORF">FOZ63_017640</name>
</gene>
<comment type="caution">
    <text evidence="3">The sequence shown here is derived from an EMBL/GenBank/DDBJ whole genome shotgun (WGS) entry which is preliminary data.</text>
</comment>
<evidence type="ECO:0000313" key="4">
    <source>
        <dbReference type="Proteomes" id="UP000553632"/>
    </source>
</evidence>